<dbReference type="Gramene" id="Jr13_11440_p1">
    <property type="protein sequence ID" value="cds.Jr13_11440_p1"/>
    <property type="gene ID" value="Jr13_11440"/>
</dbReference>
<gene>
    <name evidence="2" type="primary">LOC108997315</name>
</gene>
<evidence type="ECO:0000313" key="1">
    <source>
        <dbReference type="Proteomes" id="UP000235220"/>
    </source>
</evidence>
<dbReference type="Proteomes" id="UP000235220">
    <property type="component" value="Chromosome 13"/>
</dbReference>
<dbReference type="GeneID" id="108997315"/>
<dbReference type="Gene3D" id="2.40.70.10">
    <property type="entry name" value="Acid Proteases"/>
    <property type="match status" value="1"/>
</dbReference>
<dbReference type="CDD" id="cd00303">
    <property type="entry name" value="retropepsin_like"/>
    <property type="match status" value="1"/>
</dbReference>
<reference evidence="2" key="1">
    <citation type="submission" date="2025-08" db="UniProtKB">
        <authorList>
            <consortium name="RefSeq"/>
        </authorList>
    </citation>
    <scope>IDENTIFICATION</scope>
    <source>
        <tissue evidence="2">Leaves</tissue>
    </source>
</reference>
<dbReference type="PANTHER" id="PTHR33067">
    <property type="entry name" value="RNA-DIRECTED DNA POLYMERASE-RELATED"/>
    <property type="match status" value="1"/>
</dbReference>
<dbReference type="RefSeq" id="XP_018829068.1">
    <property type="nucleotide sequence ID" value="XM_018973523.1"/>
</dbReference>
<proteinExistence type="predicted"/>
<organism evidence="1 2">
    <name type="scientific">Juglans regia</name>
    <name type="common">English walnut</name>
    <dbReference type="NCBI Taxonomy" id="51240"/>
    <lineage>
        <taxon>Eukaryota</taxon>
        <taxon>Viridiplantae</taxon>
        <taxon>Streptophyta</taxon>
        <taxon>Embryophyta</taxon>
        <taxon>Tracheophyta</taxon>
        <taxon>Spermatophyta</taxon>
        <taxon>Magnoliopsida</taxon>
        <taxon>eudicotyledons</taxon>
        <taxon>Gunneridae</taxon>
        <taxon>Pentapetalae</taxon>
        <taxon>rosids</taxon>
        <taxon>fabids</taxon>
        <taxon>Fagales</taxon>
        <taxon>Juglandaceae</taxon>
        <taxon>Juglans</taxon>
    </lineage>
</organism>
<dbReference type="PANTHER" id="PTHR33067:SF32">
    <property type="entry name" value="ASPARTIC PEPTIDASE DDI1-TYPE DOMAIN-CONTAINING PROTEIN"/>
    <property type="match status" value="1"/>
</dbReference>
<keyword evidence="1" id="KW-1185">Reference proteome</keyword>
<name>A0A2I4FBR5_JUGRE</name>
<dbReference type="InterPro" id="IPR021109">
    <property type="entry name" value="Peptidase_aspartic_dom_sf"/>
</dbReference>
<dbReference type="AlphaFoldDB" id="A0A2I4FBR5"/>
<evidence type="ECO:0000313" key="2">
    <source>
        <dbReference type="RefSeq" id="XP_018829068.1"/>
    </source>
</evidence>
<sequence length="248" mass="27902">MEQVSALTLSETAQKFGDPGSPYISIMIGESRIERTLLDLGSSVNLLPFSVYEQLRLGELKNTSIKLQLADRLVKVPRGIVENVLIHVDKFYYPVDFVVLDMQQLATTIYQAPVILGRPFVTTSNALINCRSGVLKLTFENMTLKMNVFNTCKMPGDCDESEVHVVNLISELDEIKRECAGPIPAWKPKSRWKGRYIVKEVHPHGAVDIVNPKNGNSFTVNGQCLKPFLKVFDPHKEILLVQDSREVF</sequence>
<accession>A0A2I4FBR5</accession>
<dbReference type="OrthoDB" id="778454at2759"/>
<dbReference type="KEGG" id="jre:108997315"/>
<protein>
    <submittedName>
        <fullName evidence="2">Uncharacterized protein LOC108997315</fullName>
    </submittedName>
</protein>